<evidence type="ECO:0000256" key="1">
    <source>
        <dbReference type="SAM" id="MobiDB-lite"/>
    </source>
</evidence>
<evidence type="ECO:0000259" key="3">
    <source>
        <dbReference type="Pfam" id="PF10328"/>
    </source>
</evidence>
<dbReference type="OrthoDB" id="5874085at2759"/>
<dbReference type="EMBL" id="JOJR01000758">
    <property type="protein sequence ID" value="RCN34639.1"/>
    <property type="molecule type" value="Genomic_DNA"/>
</dbReference>
<protein>
    <recommendedName>
        <fullName evidence="3">7TM GPCR serpentine receptor class x (Srx) domain-containing protein</fullName>
    </recommendedName>
</protein>
<dbReference type="Proteomes" id="UP000252519">
    <property type="component" value="Unassembled WGS sequence"/>
</dbReference>
<evidence type="ECO:0000256" key="2">
    <source>
        <dbReference type="SAM" id="Phobius"/>
    </source>
</evidence>
<keyword evidence="5" id="KW-1185">Reference proteome</keyword>
<feature type="non-terminal residue" evidence="4">
    <location>
        <position position="1"/>
    </location>
</feature>
<dbReference type="AlphaFoldDB" id="A0A368FUF8"/>
<evidence type="ECO:0000313" key="5">
    <source>
        <dbReference type="Proteomes" id="UP000252519"/>
    </source>
</evidence>
<keyword evidence="2" id="KW-0472">Membrane</keyword>
<evidence type="ECO:0000313" key="4">
    <source>
        <dbReference type="EMBL" id="RCN34639.1"/>
    </source>
</evidence>
<gene>
    <name evidence="4" type="ORF">ANCCAN_19504</name>
</gene>
<feature type="domain" description="7TM GPCR serpentine receptor class x (Srx)" evidence="3">
    <location>
        <begin position="86"/>
        <end position="137"/>
    </location>
</feature>
<dbReference type="InterPro" id="IPR019430">
    <property type="entry name" value="7TM_GPCR_serpentine_rcpt_Srx"/>
</dbReference>
<organism evidence="4 5">
    <name type="scientific">Ancylostoma caninum</name>
    <name type="common">Dog hookworm</name>
    <dbReference type="NCBI Taxonomy" id="29170"/>
    <lineage>
        <taxon>Eukaryota</taxon>
        <taxon>Metazoa</taxon>
        <taxon>Ecdysozoa</taxon>
        <taxon>Nematoda</taxon>
        <taxon>Chromadorea</taxon>
        <taxon>Rhabditida</taxon>
        <taxon>Rhabditina</taxon>
        <taxon>Rhabditomorpha</taxon>
        <taxon>Strongyloidea</taxon>
        <taxon>Ancylostomatidae</taxon>
        <taxon>Ancylostomatinae</taxon>
        <taxon>Ancylostoma</taxon>
    </lineage>
</organism>
<dbReference type="Pfam" id="PF10328">
    <property type="entry name" value="7TM_GPCR_Srx"/>
    <property type="match status" value="1"/>
</dbReference>
<comment type="caution">
    <text evidence="4">The sequence shown here is derived from an EMBL/GenBank/DDBJ whole genome shotgun (WGS) entry which is preliminary data.</text>
</comment>
<accession>A0A368FUF8</accession>
<feature type="transmembrane region" description="Helical" evidence="2">
    <location>
        <begin position="110"/>
        <end position="134"/>
    </location>
</feature>
<feature type="region of interest" description="Disordered" evidence="1">
    <location>
        <begin position="1"/>
        <end position="24"/>
    </location>
</feature>
<proteinExistence type="predicted"/>
<reference evidence="4 5" key="1">
    <citation type="submission" date="2014-10" db="EMBL/GenBank/DDBJ databases">
        <title>Draft genome of the hookworm Ancylostoma caninum.</title>
        <authorList>
            <person name="Mitreva M."/>
        </authorList>
    </citation>
    <scope>NUCLEOTIDE SEQUENCE [LARGE SCALE GENOMIC DNA]</scope>
    <source>
        <strain evidence="4 5">Baltimore</strain>
    </source>
</reference>
<keyword evidence="2" id="KW-0812">Transmembrane</keyword>
<keyword evidence="2" id="KW-1133">Transmembrane helix</keyword>
<name>A0A368FUF8_ANCCA</name>
<sequence length="139" mass="15614">LTYSKDIHTTEGTTSISGPDKNPDAPTTLWQALFFDDKQMQMQKFYKKHYGPVWETAKRREQEWKAITESKNTPSKSSDREAEKKIGVVGGAINISALLAIYRSPSFHNAFGILCASHLISDIGFLLPHIFWAAPAEIM</sequence>